<comment type="subcellular location">
    <subcellularLocation>
        <location evidence="1 11">Nucleus</location>
    </subcellularLocation>
</comment>
<dbReference type="GO" id="GO:0005675">
    <property type="term" value="C:transcription factor TFIIH holo complex"/>
    <property type="evidence" value="ECO:0007669"/>
    <property type="project" value="UniProtKB-UniRule"/>
</dbReference>
<evidence type="ECO:0000256" key="7">
    <source>
        <dbReference type="ARBA" id="ARBA00023015"/>
    </source>
</evidence>
<evidence type="ECO:0000313" key="13">
    <source>
        <dbReference type="Proteomes" id="UP001168877"/>
    </source>
</evidence>
<dbReference type="GO" id="GO:0008270">
    <property type="term" value="F:zinc ion binding"/>
    <property type="evidence" value="ECO:0007669"/>
    <property type="project" value="UniProtKB-KW"/>
</dbReference>
<dbReference type="GO" id="GO:0000439">
    <property type="term" value="C:transcription factor TFIIH core complex"/>
    <property type="evidence" value="ECO:0007669"/>
    <property type="project" value="UniProtKB-UniRule"/>
</dbReference>
<keyword evidence="8 11" id="KW-0804">Transcription</keyword>
<keyword evidence="6 11" id="KW-0862">Zinc</keyword>
<evidence type="ECO:0000256" key="11">
    <source>
        <dbReference type="RuleBase" id="RU368090"/>
    </source>
</evidence>
<sequence>MPTLCATLLQNLEEFMTKDEKLGIEEAEERITSSLLSGSLSMALCYIQRVFRSGSLHPQPRVSTCLFEIMPLFFVG</sequence>
<keyword evidence="10 11" id="KW-0539">Nucleus</keyword>
<dbReference type="EMBL" id="JAUESC010000386">
    <property type="protein sequence ID" value="KAK0576396.1"/>
    <property type="molecule type" value="Genomic_DNA"/>
</dbReference>
<evidence type="ECO:0000256" key="3">
    <source>
        <dbReference type="ARBA" id="ARBA00022723"/>
    </source>
</evidence>
<evidence type="ECO:0000256" key="4">
    <source>
        <dbReference type="ARBA" id="ARBA00022763"/>
    </source>
</evidence>
<dbReference type="PANTHER" id="PTHR12831:SF0">
    <property type="entry name" value="GENERAL TRANSCRIPTION FACTOR IIH SUBUNIT 3"/>
    <property type="match status" value="1"/>
</dbReference>
<comment type="subunit">
    <text evidence="11">Component of the 7-subunit TFIIH core complex composed of XPB, XPD, TFB1/GTF2H1, GTF2H2/P44, TFB4/GTF2H3, TFB2/GTF2H4 and TFB5/GTF2H5, which is active in NER. The core complex associates with the 3-subunit CDK-activating kinase (CAK) module composed of CYCH1/cyclin H1, CDKD and MAT1/At4g30820 to form the 10-subunit holoenzyme (holo-TFIIH) active in transcription.</text>
</comment>
<dbReference type="GO" id="GO:0006289">
    <property type="term" value="P:nucleotide-excision repair"/>
    <property type="evidence" value="ECO:0007669"/>
    <property type="project" value="UniProtKB-UniRule"/>
</dbReference>
<dbReference type="PANTHER" id="PTHR12831">
    <property type="entry name" value="TRANSCRIPTION INITIATION FACTOR IIH TFIIH , POLYPEPTIDE 3-RELATED"/>
    <property type="match status" value="1"/>
</dbReference>
<dbReference type="Proteomes" id="UP001168877">
    <property type="component" value="Unassembled WGS sequence"/>
</dbReference>
<keyword evidence="4 11" id="KW-0227">DNA damage</keyword>
<comment type="similarity">
    <text evidence="2 11">Belongs to the TFB4 family.</text>
</comment>
<keyword evidence="3 11" id="KW-0479">Metal-binding</keyword>
<reference evidence="12" key="2">
    <citation type="submission" date="2023-06" db="EMBL/GenBank/DDBJ databases">
        <authorList>
            <person name="Swenson N.G."/>
            <person name="Wegrzyn J.L."/>
            <person name="Mcevoy S.L."/>
        </authorList>
    </citation>
    <scope>NUCLEOTIDE SEQUENCE</scope>
    <source>
        <strain evidence="12">NS2018</strain>
        <tissue evidence="12">Leaf</tissue>
    </source>
</reference>
<dbReference type="AlphaFoldDB" id="A0AA39RMZ5"/>
<protein>
    <recommendedName>
        <fullName evidence="11">General transcription and DNA repair factor IIH subunit TFB4</fullName>
    </recommendedName>
    <alternativeName>
        <fullName evidence="11">RNA polymerase II transcription factor B subunit 4</fullName>
    </alternativeName>
</protein>
<keyword evidence="7 11" id="KW-0805">Transcription regulation</keyword>
<evidence type="ECO:0000256" key="5">
    <source>
        <dbReference type="ARBA" id="ARBA00022771"/>
    </source>
</evidence>
<evidence type="ECO:0000256" key="2">
    <source>
        <dbReference type="ARBA" id="ARBA00005273"/>
    </source>
</evidence>
<keyword evidence="5 11" id="KW-0863">Zinc-finger</keyword>
<keyword evidence="9 11" id="KW-0234">DNA repair</keyword>
<dbReference type="Pfam" id="PF03850">
    <property type="entry name" value="Tfb4"/>
    <property type="match status" value="1"/>
</dbReference>
<reference evidence="12" key="1">
    <citation type="journal article" date="2022" name="Plant J.">
        <title>Strategies of tolerance reflected in two North American maple genomes.</title>
        <authorList>
            <person name="McEvoy S.L."/>
            <person name="Sezen U.U."/>
            <person name="Trouern-Trend A."/>
            <person name="McMahon S.M."/>
            <person name="Schaberg P.G."/>
            <person name="Yang J."/>
            <person name="Wegrzyn J.L."/>
            <person name="Swenson N.G."/>
        </authorList>
    </citation>
    <scope>NUCLEOTIDE SEQUENCE</scope>
    <source>
        <strain evidence="12">NS2018</strain>
    </source>
</reference>
<accession>A0AA39RMZ5</accession>
<dbReference type="GO" id="GO:0006355">
    <property type="term" value="P:regulation of DNA-templated transcription"/>
    <property type="evidence" value="ECO:0007669"/>
    <property type="project" value="InterPro"/>
</dbReference>
<dbReference type="InterPro" id="IPR004600">
    <property type="entry name" value="TFIIH_Tfb4/GTF2H3"/>
</dbReference>
<name>A0AA39RMZ5_ACESA</name>
<evidence type="ECO:0000256" key="8">
    <source>
        <dbReference type="ARBA" id="ARBA00023163"/>
    </source>
</evidence>
<dbReference type="InterPro" id="IPR036465">
    <property type="entry name" value="vWFA_dom_sf"/>
</dbReference>
<evidence type="ECO:0000256" key="1">
    <source>
        <dbReference type="ARBA" id="ARBA00004123"/>
    </source>
</evidence>
<evidence type="ECO:0000256" key="9">
    <source>
        <dbReference type="ARBA" id="ARBA00023204"/>
    </source>
</evidence>
<comment type="function">
    <text evidence="11">Component of the general transcription and DNA repair factor IIH (TFIIH) core complex, which is involved in general and transcription-coupled nucleotide excision repair (NER) of damaged DNA and, when complexed to CAK, in RNA transcription by RNA polymerase II. In NER, TFIIH acts by opening DNA around the lesion to allow the excision of the damaged oligonucleotide and its replacement by a new DNA fragment. In transcription, TFIIH has an essential role in transcription initiation. When the pre-initiation complex (PIC) has been established, TFIIH is required for promoter opening and promoter escape. Phosphorylation of the C-terminal tail (CTD) of the largest subunit of RNA polymerase II by the kinase module CAK controls the initiation of transcription.</text>
</comment>
<proteinExistence type="inferred from homology"/>
<keyword evidence="13" id="KW-1185">Reference proteome</keyword>
<organism evidence="12 13">
    <name type="scientific">Acer saccharum</name>
    <name type="common">Sugar maple</name>
    <dbReference type="NCBI Taxonomy" id="4024"/>
    <lineage>
        <taxon>Eukaryota</taxon>
        <taxon>Viridiplantae</taxon>
        <taxon>Streptophyta</taxon>
        <taxon>Embryophyta</taxon>
        <taxon>Tracheophyta</taxon>
        <taxon>Spermatophyta</taxon>
        <taxon>Magnoliopsida</taxon>
        <taxon>eudicotyledons</taxon>
        <taxon>Gunneridae</taxon>
        <taxon>Pentapetalae</taxon>
        <taxon>rosids</taxon>
        <taxon>malvids</taxon>
        <taxon>Sapindales</taxon>
        <taxon>Sapindaceae</taxon>
        <taxon>Hippocastanoideae</taxon>
        <taxon>Acereae</taxon>
        <taxon>Acer</taxon>
    </lineage>
</organism>
<evidence type="ECO:0000313" key="12">
    <source>
        <dbReference type="EMBL" id="KAK0576396.1"/>
    </source>
</evidence>
<evidence type="ECO:0000256" key="10">
    <source>
        <dbReference type="ARBA" id="ARBA00023242"/>
    </source>
</evidence>
<dbReference type="Gene3D" id="3.40.50.410">
    <property type="entry name" value="von Willebrand factor, type A domain"/>
    <property type="match status" value="1"/>
</dbReference>
<gene>
    <name evidence="12" type="ORF">LWI29_016825</name>
</gene>
<comment type="caution">
    <text evidence="12">The sequence shown here is derived from an EMBL/GenBank/DDBJ whole genome shotgun (WGS) entry which is preliminary data.</text>
</comment>
<evidence type="ECO:0000256" key="6">
    <source>
        <dbReference type="ARBA" id="ARBA00022833"/>
    </source>
</evidence>